<proteinExistence type="predicted"/>
<accession>A0A9Y3V9Y7</accession>
<dbReference type="GeneID" id="102210960"/>
<organism evidence="1 3">
    <name type="scientific">Pundamilia nyererei</name>
    <dbReference type="NCBI Taxonomy" id="303518"/>
    <lineage>
        <taxon>Eukaryota</taxon>
        <taxon>Metazoa</taxon>
        <taxon>Chordata</taxon>
        <taxon>Craniata</taxon>
        <taxon>Vertebrata</taxon>
        <taxon>Euteleostomi</taxon>
        <taxon>Actinopterygii</taxon>
        <taxon>Neopterygii</taxon>
        <taxon>Teleostei</taxon>
        <taxon>Neoteleostei</taxon>
        <taxon>Acanthomorphata</taxon>
        <taxon>Ovalentaria</taxon>
        <taxon>Cichlomorphae</taxon>
        <taxon>Cichliformes</taxon>
        <taxon>Cichlidae</taxon>
        <taxon>African cichlids</taxon>
        <taxon>Pseudocrenilabrinae</taxon>
        <taxon>Haplochromini</taxon>
        <taxon>Pundamilia</taxon>
    </lineage>
</organism>
<sequence length="321" mass="36345">MEMSAIPPNTPKRSAEEEDALAPQVLEILSGISIEAFKTLKEPEDRDVWTLEEGDDSVFYSDEEQAQLNIVTASTGIKCRHLANTVADEPSHQREVKAGEEHEANIAKENLDMGMEMIHQITWTQEEPQKFHTAKANLMFALDSGEQGADSEQTPGEFMRMCKEFLQPHWTTVEMQAHPEQNVSAEEANRQIKEEEVELETHTPALSFDVPNEESYARLHREANYPDQLFGAEGQKSGAGRLQVDQKAEQGPNFNVHAGLYQNPHPGYSSLPLVKKSGCSESQHSFNHLTSTKYSTVSYRRIRRGNTRQKIDEFEYMTINH</sequence>
<reference evidence="2 3" key="1">
    <citation type="submission" date="2025-04" db="UniProtKB">
        <authorList>
            <consortium name="RefSeq"/>
        </authorList>
    </citation>
    <scope>IDENTIFICATION</scope>
</reference>
<dbReference type="AlphaFoldDB" id="A0A9Y3V9Y7"/>
<evidence type="ECO:0000313" key="3">
    <source>
        <dbReference type="RefSeq" id="XP_005723443.1"/>
    </source>
</evidence>
<protein>
    <submittedName>
        <fullName evidence="2 3">Uncharacterized protein LOC102210960</fullName>
    </submittedName>
</protein>
<dbReference type="RefSeq" id="XP_005723442.1">
    <property type="nucleotide sequence ID" value="XM_005723385.2"/>
</dbReference>
<evidence type="ECO:0000313" key="1">
    <source>
        <dbReference type="Proteomes" id="UP000695023"/>
    </source>
</evidence>
<dbReference type="Pfam" id="PF20491">
    <property type="entry name" value="Ermin"/>
    <property type="match status" value="1"/>
</dbReference>
<evidence type="ECO:0000313" key="2">
    <source>
        <dbReference type="RefSeq" id="XP_005723442.1"/>
    </source>
</evidence>
<dbReference type="GO" id="GO:0051015">
    <property type="term" value="F:actin filament binding"/>
    <property type="evidence" value="ECO:0007669"/>
    <property type="project" value="InterPro"/>
</dbReference>
<dbReference type="RefSeq" id="XP_005723443.1">
    <property type="nucleotide sequence ID" value="XM_005723386.2"/>
</dbReference>
<dbReference type="GO" id="GO:0007015">
    <property type="term" value="P:actin filament organization"/>
    <property type="evidence" value="ECO:0007669"/>
    <property type="project" value="InterPro"/>
</dbReference>
<name>A0A9Y3V9Y7_9CICH</name>
<dbReference type="GO" id="GO:0008360">
    <property type="term" value="P:regulation of cell shape"/>
    <property type="evidence" value="ECO:0007669"/>
    <property type="project" value="InterPro"/>
</dbReference>
<keyword evidence="1" id="KW-1185">Reference proteome</keyword>
<gene>
    <name evidence="2 3" type="primary">LOC102210960</name>
</gene>
<dbReference type="Proteomes" id="UP000695023">
    <property type="component" value="Unplaced"/>
</dbReference>
<dbReference type="Gene3D" id="6.10.360.10">
    <property type="match status" value="1"/>
</dbReference>
<dbReference type="InterPro" id="IPR008954">
    <property type="entry name" value="Moesin_tail_sf"/>
</dbReference>
<dbReference type="InterPro" id="IPR045346">
    <property type="entry name" value="Ermin"/>
</dbReference>